<organism evidence="9 10">
    <name type="scientific">Talaromyces proteolyticus</name>
    <dbReference type="NCBI Taxonomy" id="1131652"/>
    <lineage>
        <taxon>Eukaryota</taxon>
        <taxon>Fungi</taxon>
        <taxon>Dikarya</taxon>
        <taxon>Ascomycota</taxon>
        <taxon>Pezizomycotina</taxon>
        <taxon>Eurotiomycetes</taxon>
        <taxon>Eurotiomycetidae</taxon>
        <taxon>Eurotiales</taxon>
        <taxon>Trichocomaceae</taxon>
        <taxon>Talaromyces</taxon>
        <taxon>Talaromyces sect. Bacilispori</taxon>
    </lineage>
</organism>
<feature type="compositionally biased region" description="Polar residues" evidence="7">
    <location>
        <begin position="77"/>
        <end position="88"/>
    </location>
</feature>
<keyword evidence="5" id="KW-0804">Transcription</keyword>
<dbReference type="Pfam" id="PF11951">
    <property type="entry name" value="Fungal_trans_2"/>
    <property type="match status" value="1"/>
</dbReference>
<sequence length="608" mass="68266">MPPSQQNHTASSNPIKRNVSGRSGPKARTGCRTCKIRKVKCNEDRPACHQCVSSGRVCDGYGIWGGGHSPYPSGSSMFNSPDGTTGSSVKVPISRIKPRSRREDSRHSRHSPMQPRSTDLSSSHHIAGDSSAQVALKPTQSLVFQPLQSQPISSPKRRGMLRSVPTSLAEFPAPARERRLLYWFQKYTVHKLPGLFPSSFWSSLLPQASYSEPAVLHAVVALTSAHKYQQPEPILLGRVSIEEQFTLQSYSQAIHFLSPHFSLQNLASLRVTLITCLLFVCLEIVQQHHVTAISHLSNGLRLLEQYEQSRGRIDGHGYLDVGSDDLICRMFLRLALQVNMLGSSHLPFSIMNRLVPDKPPNRFISIEEARKHLDILLAQVLEFNHLCRNQQPLPYTHNTLSPHQAALQANLTSWLEAFNTSNLEQQATSPRTKTSCMILRMYHTMAVIITATGISQHQQTLFDQQSDKFFSILSYAINSKALMIDSSVIPDFPDPFTEMQAAIIDIGWVPALYYTAIKCRTRRIRLHAIELLESAPHQEGFWDARMAAGVAREVMRVEEDGQGGEVEQHRVHDVQVFLANEARGRVGLLCRQRGGEVWRECYPIYNLD</sequence>
<gene>
    <name evidence="9" type="ORF">BGW36DRAFT_430542</name>
</gene>
<keyword evidence="2" id="KW-0862">Zinc</keyword>
<comment type="caution">
    <text evidence="9">The sequence shown here is derived from an EMBL/GenBank/DDBJ whole genome shotgun (WGS) entry which is preliminary data.</text>
</comment>
<dbReference type="SUPFAM" id="SSF57701">
    <property type="entry name" value="Zn2/Cys6 DNA-binding domain"/>
    <property type="match status" value="1"/>
</dbReference>
<evidence type="ECO:0000256" key="1">
    <source>
        <dbReference type="ARBA" id="ARBA00022723"/>
    </source>
</evidence>
<feature type="domain" description="Zn(2)-C6 fungal-type" evidence="8">
    <location>
        <begin position="30"/>
        <end position="58"/>
    </location>
</feature>
<dbReference type="Proteomes" id="UP001201262">
    <property type="component" value="Unassembled WGS sequence"/>
</dbReference>
<feature type="compositionally biased region" description="Polar residues" evidence="7">
    <location>
        <begin position="1"/>
        <end position="15"/>
    </location>
</feature>
<keyword evidence="3" id="KW-0805">Transcription regulation</keyword>
<proteinExistence type="predicted"/>
<keyword evidence="6" id="KW-0539">Nucleus</keyword>
<keyword evidence="4" id="KW-0238">DNA-binding</keyword>
<dbReference type="RefSeq" id="XP_046068669.1">
    <property type="nucleotide sequence ID" value="XM_046220855.1"/>
</dbReference>
<evidence type="ECO:0000256" key="2">
    <source>
        <dbReference type="ARBA" id="ARBA00022833"/>
    </source>
</evidence>
<name>A0AAD4KNZ7_9EURO</name>
<reference evidence="9" key="1">
    <citation type="submission" date="2021-12" db="EMBL/GenBank/DDBJ databases">
        <title>Convergent genome expansion in fungi linked to evolution of root-endophyte symbiosis.</title>
        <authorList>
            <consortium name="DOE Joint Genome Institute"/>
            <person name="Ke Y.-H."/>
            <person name="Bonito G."/>
            <person name="Liao H.-L."/>
            <person name="Looney B."/>
            <person name="Rojas-Flechas A."/>
            <person name="Nash J."/>
            <person name="Hameed K."/>
            <person name="Schadt C."/>
            <person name="Martin F."/>
            <person name="Crous P.W."/>
            <person name="Miettinen O."/>
            <person name="Magnuson J.K."/>
            <person name="Labbe J."/>
            <person name="Jacobson D."/>
            <person name="Doktycz M.J."/>
            <person name="Veneault-Fourrey C."/>
            <person name="Kuo A."/>
            <person name="Mondo S."/>
            <person name="Calhoun S."/>
            <person name="Riley R."/>
            <person name="Ohm R."/>
            <person name="LaButti K."/>
            <person name="Andreopoulos B."/>
            <person name="Pangilinan J."/>
            <person name="Nolan M."/>
            <person name="Tritt A."/>
            <person name="Clum A."/>
            <person name="Lipzen A."/>
            <person name="Daum C."/>
            <person name="Barry K."/>
            <person name="Grigoriev I.V."/>
            <person name="Vilgalys R."/>
        </authorList>
    </citation>
    <scope>NUCLEOTIDE SEQUENCE</scope>
    <source>
        <strain evidence="9">PMI_201</strain>
    </source>
</reference>
<feature type="compositionally biased region" description="Polar residues" evidence="7">
    <location>
        <begin position="114"/>
        <end position="131"/>
    </location>
</feature>
<dbReference type="InterPro" id="IPR021858">
    <property type="entry name" value="Fun_TF"/>
</dbReference>
<evidence type="ECO:0000256" key="7">
    <source>
        <dbReference type="SAM" id="MobiDB-lite"/>
    </source>
</evidence>
<dbReference type="PROSITE" id="PS00463">
    <property type="entry name" value="ZN2_CY6_FUNGAL_1"/>
    <property type="match status" value="1"/>
</dbReference>
<dbReference type="PANTHER" id="PTHR36206:SF16">
    <property type="entry name" value="TRANSCRIPTION FACTOR DOMAIN-CONTAINING PROTEIN-RELATED"/>
    <property type="match status" value="1"/>
</dbReference>
<dbReference type="Gene3D" id="4.10.240.10">
    <property type="entry name" value="Zn(2)-C6 fungal-type DNA-binding domain"/>
    <property type="match status" value="1"/>
</dbReference>
<feature type="region of interest" description="Disordered" evidence="7">
    <location>
        <begin position="74"/>
        <end position="131"/>
    </location>
</feature>
<dbReference type="Pfam" id="PF00172">
    <property type="entry name" value="Zn_clus"/>
    <property type="match status" value="1"/>
</dbReference>
<dbReference type="SMART" id="SM00066">
    <property type="entry name" value="GAL4"/>
    <property type="match status" value="1"/>
</dbReference>
<dbReference type="InterPro" id="IPR001138">
    <property type="entry name" value="Zn2Cys6_DnaBD"/>
</dbReference>
<dbReference type="InterPro" id="IPR052360">
    <property type="entry name" value="Transcr_Regulatory_Proteins"/>
</dbReference>
<dbReference type="GO" id="GO:0000981">
    <property type="term" value="F:DNA-binding transcription factor activity, RNA polymerase II-specific"/>
    <property type="evidence" value="ECO:0007669"/>
    <property type="project" value="InterPro"/>
</dbReference>
<dbReference type="InterPro" id="IPR036864">
    <property type="entry name" value="Zn2-C6_fun-type_DNA-bd_sf"/>
</dbReference>
<dbReference type="EMBL" id="JAJTJA010000010">
    <property type="protein sequence ID" value="KAH8692796.1"/>
    <property type="molecule type" value="Genomic_DNA"/>
</dbReference>
<evidence type="ECO:0000256" key="4">
    <source>
        <dbReference type="ARBA" id="ARBA00023125"/>
    </source>
</evidence>
<evidence type="ECO:0000313" key="10">
    <source>
        <dbReference type="Proteomes" id="UP001201262"/>
    </source>
</evidence>
<keyword evidence="1" id="KW-0479">Metal-binding</keyword>
<evidence type="ECO:0000313" key="9">
    <source>
        <dbReference type="EMBL" id="KAH8692796.1"/>
    </source>
</evidence>
<evidence type="ECO:0000256" key="6">
    <source>
        <dbReference type="ARBA" id="ARBA00023242"/>
    </source>
</evidence>
<evidence type="ECO:0000256" key="3">
    <source>
        <dbReference type="ARBA" id="ARBA00023015"/>
    </source>
</evidence>
<keyword evidence="10" id="KW-1185">Reference proteome</keyword>
<protein>
    <recommendedName>
        <fullName evidence="8">Zn(2)-C6 fungal-type domain-containing protein</fullName>
    </recommendedName>
</protein>
<dbReference type="PROSITE" id="PS50048">
    <property type="entry name" value="ZN2_CY6_FUNGAL_2"/>
    <property type="match status" value="1"/>
</dbReference>
<evidence type="ECO:0000256" key="5">
    <source>
        <dbReference type="ARBA" id="ARBA00023163"/>
    </source>
</evidence>
<dbReference type="PANTHER" id="PTHR36206">
    <property type="entry name" value="ASPERCRYPTIN BIOSYNTHESIS CLUSTER-SPECIFIC TRANSCRIPTION REGULATOR ATNN-RELATED"/>
    <property type="match status" value="1"/>
</dbReference>
<dbReference type="GeneID" id="70251142"/>
<accession>A0AAD4KNZ7</accession>
<dbReference type="GO" id="GO:0003677">
    <property type="term" value="F:DNA binding"/>
    <property type="evidence" value="ECO:0007669"/>
    <property type="project" value="UniProtKB-KW"/>
</dbReference>
<dbReference type="AlphaFoldDB" id="A0AAD4KNZ7"/>
<dbReference type="CDD" id="cd00067">
    <property type="entry name" value="GAL4"/>
    <property type="match status" value="1"/>
</dbReference>
<evidence type="ECO:0000259" key="8">
    <source>
        <dbReference type="PROSITE" id="PS50048"/>
    </source>
</evidence>
<dbReference type="GO" id="GO:0008270">
    <property type="term" value="F:zinc ion binding"/>
    <property type="evidence" value="ECO:0007669"/>
    <property type="project" value="InterPro"/>
</dbReference>
<feature type="region of interest" description="Disordered" evidence="7">
    <location>
        <begin position="1"/>
        <end position="29"/>
    </location>
</feature>